<dbReference type="InterPro" id="IPR003593">
    <property type="entry name" value="AAA+_ATPase"/>
</dbReference>
<feature type="transmembrane region" description="Helical" evidence="10">
    <location>
        <begin position="74"/>
        <end position="95"/>
    </location>
</feature>
<dbReference type="GO" id="GO:0005886">
    <property type="term" value="C:plasma membrane"/>
    <property type="evidence" value="ECO:0007669"/>
    <property type="project" value="UniProtKB-SubCell"/>
</dbReference>
<dbReference type="SUPFAM" id="SSF90123">
    <property type="entry name" value="ABC transporter transmembrane region"/>
    <property type="match status" value="1"/>
</dbReference>
<evidence type="ECO:0000256" key="5">
    <source>
        <dbReference type="ARBA" id="ARBA00022741"/>
    </source>
</evidence>
<feature type="domain" description="ABC transmembrane type-1" evidence="12">
    <location>
        <begin position="39"/>
        <end position="323"/>
    </location>
</feature>
<keyword evidence="3" id="KW-1003">Cell membrane</keyword>
<evidence type="ECO:0000259" key="11">
    <source>
        <dbReference type="PROSITE" id="PS50893"/>
    </source>
</evidence>
<evidence type="ECO:0000256" key="1">
    <source>
        <dbReference type="ARBA" id="ARBA00004651"/>
    </source>
</evidence>
<dbReference type="GO" id="GO:0016887">
    <property type="term" value="F:ATP hydrolysis activity"/>
    <property type="evidence" value="ECO:0007669"/>
    <property type="project" value="InterPro"/>
</dbReference>
<dbReference type="Gene3D" id="3.40.50.300">
    <property type="entry name" value="P-loop containing nucleotide triphosphate hydrolases"/>
    <property type="match status" value="1"/>
</dbReference>
<dbReference type="SUPFAM" id="SSF52540">
    <property type="entry name" value="P-loop containing nucleoside triphosphate hydrolases"/>
    <property type="match status" value="1"/>
</dbReference>
<protein>
    <submittedName>
        <fullName evidence="13">ABC-type multidrug transport system fused ATPase/permease subunit</fullName>
    </submittedName>
</protein>
<evidence type="ECO:0000256" key="4">
    <source>
        <dbReference type="ARBA" id="ARBA00022692"/>
    </source>
</evidence>
<comment type="caution">
    <text evidence="13">The sequence shown here is derived from an EMBL/GenBank/DDBJ whole genome shotgun (WGS) entry which is preliminary data.</text>
</comment>
<dbReference type="EMBL" id="SAUN01000001">
    <property type="protein sequence ID" value="RVX45398.1"/>
    <property type="molecule type" value="Genomic_DNA"/>
</dbReference>
<dbReference type="InterPro" id="IPR003439">
    <property type="entry name" value="ABC_transporter-like_ATP-bd"/>
</dbReference>
<dbReference type="PANTHER" id="PTHR43394">
    <property type="entry name" value="ATP-DEPENDENT PERMEASE MDL1, MITOCHONDRIAL"/>
    <property type="match status" value="1"/>
</dbReference>
<dbReference type="SMART" id="SM00382">
    <property type="entry name" value="AAA"/>
    <property type="match status" value="1"/>
</dbReference>
<comment type="similarity">
    <text evidence="9">Belongs to the ABC transporter superfamily. Lipid exporter (TC 3.A.1.106) family.</text>
</comment>
<dbReference type="InterPro" id="IPR011527">
    <property type="entry name" value="ABC1_TM_dom"/>
</dbReference>
<gene>
    <name evidence="13" type="ORF">EDD27_8191</name>
</gene>
<dbReference type="FunFam" id="3.40.50.300:FF:000299">
    <property type="entry name" value="ABC transporter ATP-binding protein/permease"/>
    <property type="match status" value="1"/>
</dbReference>
<feature type="domain" description="ABC transporter" evidence="11">
    <location>
        <begin position="357"/>
        <end position="610"/>
    </location>
</feature>
<keyword evidence="5" id="KW-0547">Nucleotide-binding</keyword>
<dbReference type="PROSITE" id="PS50929">
    <property type="entry name" value="ABC_TM1F"/>
    <property type="match status" value="1"/>
</dbReference>
<evidence type="ECO:0000256" key="7">
    <source>
        <dbReference type="ARBA" id="ARBA00022989"/>
    </source>
</evidence>
<dbReference type="PANTHER" id="PTHR43394:SF1">
    <property type="entry name" value="ATP-BINDING CASSETTE SUB-FAMILY B MEMBER 10, MITOCHONDRIAL"/>
    <property type="match status" value="1"/>
</dbReference>
<evidence type="ECO:0000256" key="6">
    <source>
        <dbReference type="ARBA" id="ARBA00022840"/>
    </source>
</evidence>
<dbReference type="GO" id="GO:0015421">
    <property type="term" value="F:ABC-type oligopeptide transporter activity"/>
    <property type="evidence" value="ECO:0007669"/>
    <property type="project" value="TreeGrafter"/>
</dbReference>
<keyword evidence="6" id="KW-0067">ATP-binding</keyword>
<comment type="subcellular location">
    <subcellularLocation>
        <location evidence="1">Cell membrane</location>
        <topology evidence="1">Multi-pass membrane protein</topology>
    </subcellularLocation>
</comment>
<dbReference type="InterPro" id="IPR027417">
    <property type="entry name" value="P-loop_NTPase"/>
</dbReference>
<evidence type="ECO:0000259" key="12">
    <source>
        <dbReference type="PROSITE" id="PS50929"/>
    </source>
</evidence>
<reference evidence="13 14" key="1">
    <citation type="submission" date="2019-01" db="EMBL/GenBank/DDBJ databases">
        <title>Sequencing the genomes of 1000 actinobacteria strains.</title>
        <authorList>
            <person name="Klenk H.-P."/>
        </authorList>
    </citation>
    <scope>NUCLEOTIDE SEQUENCE [LARGE SCALE GENOMIC DNA]</scope>
    <source>
        <strain evidence="13 14">DSM 43925</strain>
    </source>
</reference>
<feature type="transmembrane region" description="Helical" evidence="10">
    <location>
        <begin position="149"/>
        <end position="168"/>
    </location>
</feature>
<evidence type="ECO:0000313" key="14">
    <source>
        <dbReference type="Proteomes" id="UP000284824"/>
    </source>
</evidence>
<dbReference type="Gene3D" id="1.20.1560.10">
    <property type="entry name" value="ABC transporter type 1, transmembrane domain"/>
    <property type="match status" value="1"/>
</dbReference>
<dbReference type="PROSITE" id="PS00211">
    <property type="entry name" value="ABC_TRANSPORTER_1"/>
    <property type="match status" value="1"/>
</dbReference>
<dbReference type="PROSITE" id="PS50893">
    <property type="entry name" value="ABC_TRANSPORTER_2"/>
    <property type="match status" value="1"/>
</dbReference>
<organism evidence="13 14">
    <name type="scientific">Nonomuraea polychroma</name>
    <dbReference type="NCBI Taxonomy" id="46176"/>
    <lineage>
        <taxon>Bacteria</taxon>
        <taxon>Bacillati</taxon>
        <taxon>Actinomycetota</taxon>
        <taxon>Actinomycetes</taxon>
        <taxon>Streptosporangiales</taxon>
        <taxon>Streptosporangiaceae</taxon>
        <taxon>Nonomuraea</taxon>
    </lineage>
</organism>
<keyword evidence="8 10" id="KW-0472">Membrane</keyword>
<evidence type="ECO:0000313" key="13">
    <source>
        <dbReference type="EMBL" id="RVX45398.1"/>
    </source>
</evidence>
<feature type="transmembrane region" description="Helical" evidence="10">
    <location>
        <begin position="263"/>
        <end position="286"/>
    </location>
</feature>
<keyword evidence="14" id="KW-1185">Reference proteome</keyword>
<dbReference type="Pfam" id="PF00005">
    <property type="entry name" value="ABC_tran"/>
    <property type="match status" value="1"/>
</dbReference>
<keyword evidence="2" id="KW-0813">Transport</keyword>
<dbReference type="InterPro" id="IPR036640">
    <property type="entry name" value="ABC1_TM_sf"/>
</dbReference>
<keyword evidence="7 10" id="KW-1133">Transmembrane helix</keyword>
<dbReference type="InterPro" id="IPR039421">
    <property type="entry name" value="Type_1_exporter"/>
</dbReference>
<evidence type="ECO:0000256" key="9">
    <source>
        <dbReference type="ARBA" id="ARBA00061644"/>
    </source>
</evidence>
<dbReference type="GO" id="GO:0005524">
    <property type="term" value="F:ATP binding"/>
    <property type="evidence" value="ECO:0007669"/>
    <property type="project" value="UniProtKB-KW"/>
</dbReference>
<sequence length="622" mass="66745">MTAWHQLYSMNNRPERRPLSRATLRRIAGFARPHRRRLALFLLLSVVLSGLAVAAPLLAGRVVDAIFNAEPLDVVVVVAVAIAGLALAEAGLGLVNRWLSAGIGEDLILDLRTAVFDHVQRMPIAFFTRTRTGALVSRLNNDVIGAQRAFTDTLSGVVGNLVTLALTLTAMIGISWQITLLALLLLPVFVLPARRMGVRIARLRREAADHNAAMGTQMTERFSAPGATLVKLFGRPAHESAEFAGRARRVRDIGVRSAMTQSVFVTALTLVSALALALVYGLGGFYALRAELAPGAVVSMAMLLTRLYAPLTALASARVDVMSAVVSFERVFEVLDLKPLIQERPDARKVPDGPVAVEFEDVRFAYPSADKVSLASLEEVAALDSRGGVEVLHGVSFRAEPGQMVALVGSSGAGKSTIAQLLPRLYDVDSGAVRLGGVDVRDLTFDSIRDTLGMVTQDGHLFHDSIRANLLLARPEATEEELWDALTRARLATLIQSLPDGLDTVVGERGYRLSGGERQRLTIARLLLARPRVVILDEATAALDSTSEAAVQAALGEALAGRTAVVIAHRLSTIRAADLILVIEDGRVVERGTHTELLAAGGRYEELYRTQFEDPTVAGAAA</sequence>
<dbReference type="InterPro" id="IPR017871">
    <property type="entry name" value="ABC_transporter-like_CS"/>
</dbReference>
<evidence type="ECO:0000256" key="3">
    <source>
        <dbReference type="ARBA" id="ARBA00022475"/>
    </source>
</evidence>
<proteinExistence type="inferred from homology"/>
<keyword evidence="4 10" id="KW-0812">Transmembrane</keyword>
<evidence type="ECO:0000256" key="8">
    <source>
        <dbReference type="ARBA" id="ARBA00023136"/>
    </source>
</evidence>
<feature type="transmembrane region" description="Helical" evidence="10">
    <location>
        <begin position="174"/>
        <end position="193"/>
    </location>
</feature>
<dbReference type="CDD" id="cd18550">
    <property type="entry name" value="ABC_6TM_exporter_like"/>
    <property type="match status" value="1"/>
</dbReference>
<dbReference type="Proteomes" id="UP000284824">
    <property type="component" value="Unassembled WGS sequence"/>
</dbReference>
<evidence type="ECO:0000256" key="10">
    <source>
        <dbReference type="SAM" id="Phobius"/>
    </source>
</evidence>
<evidence type="ECO:0000256" key="2">
    <source>
        <dbReference type="ARBA" id="ARBA00022448"/>
    </source>
</evidence>
<dbReference type="AlphaFoldDB" id="A0A438MIJ3"/>
<accession>A0A438MIJ3</accession>
<name>A0A438MIJ3_9ACTN</name>
<dbReference type="Pfam" id="PF00664">
    <property type="entry name" value="ABC_membrane"/>
    <property type="match status" value="1"/>
</dbReference>